<proteinExistence type="predicted"/>
<feature type="coiled-coil region" evidence="1">
    <location>
        <begin position="347"/>
        <end position="395"/>
    </location>
</feature>
<dbReference type="EMBL" id="OZ021738">
    <property type="protein sequence ID" value="CAK9320020.1"/>
    <property type="molecule type" value="Genomic_DNA"/>
</dbReference>
<feature type="compositionally biased region" description="Acidic residues" evidence="2">
    <location>
        <begin position="648"/>
        <end position="666"/>
    </location>
</feature>
<reference evidence="3 4" key="1">
    <citation type="submission" date="2024-03" db="EMBL/GenBank/DDBJ databases">
        <authorList>
            <person name="Gkanogiannis A."/>
            <person name="Becerra Lopez-Lavalle L."/>
        </authorList>
    </citation>
    <scope>NUCLEOTIDE SEQUENCE [LARGE SCALE GENOMIC DNA]</scope>
</reference>
<evidence type="ECO:0000313" key="3">
    <source>
        <dbReference type="EMBL" id="CAK9320020.1"/>
    </source>
</evidence>
<gene>
    <name evidence="3" type="ORF">CITCOLO1_LOCUS12059</name>
</gene>
<accession>A0ABP0YK58</accession>
<evidence type="ECO:0000256" key="1">
    <source>
        <dbReference type="SAM" id="Coils"/>
    </source>
</evidence>
<evidence type="ECO:0000256" key="2">
    <source>
        <dbReference type="SAM" id="MobiDB-lite"/>
    </source>
</evidence>
<name>A0ABP0YK58_9ROSI</name>
<feature type="region of interest" description="Disordered" evidence="2">
    <location>
        <begin position="644"/>
        <end position="681"/>
    </location>
</feature>
<dbReference type="PANTHER" id="PTHR34121">
    <property type="entry name" value="MYOSIN-11"/>
    <property type="match status" value="1"/>
</dbReference>
<keyword evidence="1" id="KW-0175">Coiled coil</keyword>
<protein>
    <submittedName>
        <fullName evidence="3">Uncharacterized protein</fullName>
    </submittedName>
</protein>
<keyword evidence="4" id="KW-1185">Reference proteome</keyword>
<sequence length="681" mass="77974">MSWLRAAVIKAVEAGAGGKDNITRTVRNYAGTVVYHAGNAVVEGAKIIQDRIGPRNMQGFKQTVKRLEEISVSSRGMERVQLLRRWLVALKEVDRFLPGSIEGGKNSPTDQLNDENKDSPRKPTLVYYVDPDMGGELRTFRDVFLTSQALEGITLSMILEEPNDEEESLLLEIYGLCLSGGKEVRQAVMTSVHNLAHAFSEYQDEVLVKREELLQYVQDAIAGLKINADFDRIDAKACSLKETLDENHEELPPSSGDRDNTSDDETRTSKILQEILSQVQFCSKLEELLLKKKLFNDGDSPQLHAEKVEKLRILSESLANSTIKAEKRIVDHREQKEEALNFRVAKSKEMVQAEKELTDDIGELENQKDQLEAELKKVNTLLSAARMRLHNAREEREHFDEASNQILVHLKTKEDELFKSVASYKVEATAVNACKNFLEHTWNLQISQRQQKEEHVDGELEKYGDYFVKLVISLLSSYKGKLEPSLSCIRKLEENLSSMKESDVSPNIDDRSLNVYKQRRKLEEEYLDMESKFVSILSTVDTVRMQFYETKGVVRNLDEKVQETFDALEKLKQEFESIKRPKLLIETVRRKPELPVNEKPHIVNSSPAFTSEQTAEVRRLNFEEIDESLAKRTKNFSMEAEMAKLDSDEGVDTVDSNEEINDWEFDELGRDYDSTSNHQRR</sequence>
<dbReference type="PANTHER" id="PTHR34121:SF5">
    <property type="entry name" value="CENTROSOMAL PROTEIN OF 135 KDA-LIKE PROTEIN"/>
    <property type="match status" value="1"/>
</dbReference>
<feature type="region of interest" description="Disordered" evidence="2">
    <location>
        <begin position="100"/>
        <end position="124"/>
    </location>
</feature>
<evidence type="ECO:0000313" key="4">
    <source>
        <dbReference type="Proteomes" id="UP001642487"/>
    </source>
</evidence>
<feature type="region of interest" description="Disordered" evidence="2">
    <location>
        <begin position="244"/>
        <end position="267"/>
    </location>
</feature>
<organism evidence="3 4">
    <name type="scientific">Citrullus colocynthis</name>
    <name type="common">colocynth</name>
    <dbReference type="NCBI Taxonomy" id="252529"/>
    <lineage>
        <taxon>Eukaryota</taxon>
        <taxon>Viridiplantae</taxon>
        <taxon>Streptophyta</taxon>
        <taxon>Embryophyta</taxon>
        <taxon>Tracheophyta</taxon>
        <taxon>Spermatophyta</taxon>
        <taxon>Magnoliopsida</taxon>
        <taxon>eudicotyledons</taxon>
        <taxon>Gunneridae</taxon>
        <taxon>Pentapetalae</taxon>
        <taxon>rosids</taxon>
        <taxon>fabids</taxon>
        <taxon>Cucurbitales</taxon>
        <taxon>Cucurbitaceae</taxon>
        <taxon>Benincaseae</taxon>
        <taxon>Citrullus</taxon>
    </lineage>
</organism>
<dbReference type="Proteomes" id="UP001642487">
    <property type="component" value="Chromosome 4"/>
</dbReference>